<feature type="compositionally biased region" description="Basic and acidic residues" evidence="1">
    <location>
        <begin position="99"/>
        <end position="113"/>
    </location>
</feature>
<dbReference type="Proteomes" id="UP000274822">
    <property type="component" value="Unassembled WGS sequence"/>
</dbReference>
<reference evidence="2 3" key="1">
    <citation type="journal article" date="2018" name="New Phytol.">
        <title>Phylogenomics of Endogonaceae and evolution of mycorrhizas within Mucoromycota.</title>
        <authorList>
            <person name="Chang Y."/>
            <person name="Desiro A."/>
            <person name="Na H."/>
            <person name="Sandor L."/>
            <person name="Lipzen A."/>
            <person name="Clum A."/>
            <person name="Barry K."/>
            <person name="Grigoriev I.V."/>
            <person name="Martin F.M."/>
            <person name="Stajich J.E."/>
            <person name="Smith M.E."/>
            <person name="Bonito G."/>
            <person name="Spatafora J.W."/>
        </authorList>
    </citation>
    <scope>NUCLEOTIDE SEQUENCE [LARGE SCALE GENOMIC DNA]</scope>
    <source>
        <strain evidence="2 3">AD002</strain>
    </source>
</reference>
<protein>
    <submittedName>
        <fullName evidence="2">Uncharacterized protein</fullName>
    </submittedName>
</protein>
<evidence type="ECO:0000256" key="1">
    <source>
        <dbReference type="SAM" id="MobiDB-lite"/>
    </source>
</evidence>
<dbReference type="EMBL" id="RBNJ01000180">
    <property type="protein sequence ID" value="RUS35193.1"/>
    <property type="molecule type" value="Genomic_DNA"/>
</dbReference>
<accession>A0A433QZI5</accession>
<name>A0A433QZI5_9FUNG</name>
<organism evidence="2 3">
    <name type="scientific">Jimgerdemannia flammicorona</name>
    <dbReference type="NCBI Taxonomy" id="994334"/>
    <lineage>
        <taxon>Eukaryota</taxon>
        <taxon>Fungi</taxon>
        <taxon>Fungi incertae sedis</taxon>
        <taxon>Mucoromycota</taxon>
        <taxon>Mucoromycotina</taxon>
        <taxon>Endogonomycetes</taxon>
        <taxon>Endogonales</taxon>
        <taxon>Endogonaceae</taxon>
        <taxon>Jimgerdemannia</taxon>
    </lineage>
</organism>
<evidence type="ECO:0000313" key="2">
    <source>
        <dbReference type="EMBL" id="RUS35193.1"/>
    </source>
</evidence>
<gene>
    <name evidence="2" type="ORF">BC938DRAFT_474401</name>
</gene>
<feature type="compositionally biased region" description="Polar residues" evidence="1">
    <location>
        <begin position="69"/>
        <end position="80"/>
    </location>
</feature>
<feature type="compositionally biased region" description="Low complexity" evidence="1">
    <location>
        <begin position="161"/>
        <end position="176"/>
    </location>
</feature>
<feature type="region of interest" description="Disordered" evidence="1">
    <location>
        <begin position="161"/>
        <end position="181"/>
    </location>
</feature>
<sequence>MEERTRSGTRRDDILQILTNTQSAKESNDRLLIKDIIEETCFFCEHPISHSLTRPMCTSQISQPPPTPFLSTAGSDTTRVPQAPALSSARPEAQTRGPRVAEADEQGHHARPVHCAEECGHRSKDVLSEAEAGLVAGIGSRFLTYVLFALRRLYSSPTCAPSTSTTTTSLSRLPSSQNSFGRRGARGGYGRLLPLQCWKLRAGGDAAHARDATPLSFDVIPTETPKAEDLIQFITLAIRGNVFRVGVRTRR</sequence>
<feature type="region of interest" description="Disordered" evidence="1">
    <location>
        <begin position="56"/>
        <end position="113"/>
    </location>
</feature>
<dbReference type="AlphaFoldDB" id="A0A433QZI5"/>
<keyword evidence="3" id="KW-1185">Reference proteome</keyword>
<comment type="caution">
    <text evidence="2">The sequence shown here is derived from an EMBL/GenBank/DDBJ whole genome shotgun (WGS) entry which is preliminary data.</text>
</comment>
<evidence type="ECO:0000313" key="3">
    <source>
        <dbReference type="Proteomes" id="UP000274822"/>
    </source>
</evidence>
<proteinExistence type="predicted"/>